<organism evidence="1 2">
    <name type="scientific">Ignelater luminosus</name>
    <name type="common">Cucubano</name>
    <name type="synonym">Pyrophorus luminosus</name>
    <dbReference type="NCBI Taxonomy" id="2038154"/>
    <lineage>
        <taxon>Eukaryota</taxon>
        <taxon>Metazoa</taxon>
        <taxon>Ecdysozoa</taxon>
        <taxon>Arthropoda</taxon>
        <taxon>Hexapoda</taxon>
        <taxon>Insecta</taxon>
        <taxon>Pterygota</taxon>
        <taxon>Neoptera</taxon>
        <taxon>Endopterygota</taxon>
        <taxon>Coleoptera</taxon>
        <taxon>Polyphaga</taxon>
        <taxon>Elateriformia</taxon>
        <taxon>Elateroidea</taxon>
        <taxon>Elateridae</taxon>
        <taxon>Agrypninae</taxon>
        <taxon>Pyrophorini</taxon>
        <taxon>Ignelater</taxon>
    </lineage>
</organism>
<dbReference type="Proteomes" id="UP000801492">
    <property type="component" value="Unassembled WGS sequence"/>
</dbReference>
<dbReference type="PANTHER" id="PTHR47331:SF6">
    <property type="entry name" value="DOUBLECORTIN DOMAIN-CONTAINING PROTEIN"/>
    <property type="match status" value="1"/>
</dbReference>
<accession>A0A8K0G4S6</accession>
<evidence type="ECO:0000313" key="1">
    <source>
        <dbReference type="EMBL" id="KAF2885974.1"/>
    </source>
</evidence>
<gene>
    <name evidence="1" type="ORF">ILUMI_20200</name>
</gene>
<proteinExistence type="predicted"/>
<dbReference type="EMBL" id="VTPC01089029">
    <property type="protein sequence ID" value="KAF2885974.1"/>
    <property type="molecule type" value="Genomic_DNA"/>
</dbReference>
<protein>
    <submittedName>
        <fullName evidence="1">Uncharacterized protein</fullName>
    </submittedName>
</protein>
<sequence>MKALLKVRVQDSIKANEIYTPGDSTETSYLTINGVEAAEIALLKVAQVQAFSNELCCLQRNQEVGLSSSLKSLAPFLDLSGIMRVSGRLIHFNLSYGQKHQIIIPYSHPLTMLIISYEHRRSLVHAGAQTTLPFRWAKILAKADLQENQERLANYVSSINTVASQQWQSYPIYT</sequence>
<reference evidence="1" key="1">
    <citation type="submission" date="2019-08" db="EMBL/GenBank/DDBJ databases">
        <title>The genome of the North American firefly Photinus pyralis.</title>
        <authorList>
            <consortium name="Photinus pyralis genome working group"/>
            <person name="Fallon T.R."/>
            <person name="Sander Lower S.E."/>
            <person name="Weng J.-K."/>
        </authorList>
    </citation>
    <scope>NUCLEOTIDE SEQUENCE</scope>
    <source>
        <strain evidence="1">TRF0915ILg1</strain>
        <tissue evidence="1">Whole body</tissue>
    </source>
</reference>
<dbReference type="OrthoDB" id="6767342at2759"/>
<evidence type="ECO:0000313" key="2">
    <source>
        <dbReference type="Proteomes" id="UP000801492"/>
    </source>
</evidence>
<comment type="caution">
    <text evidence="1">The sequence shown here is derived from an EMBL/GenBank/DDBJ whole genome shotgun (WGS) entry which is preliminary data.</text>
</comment>
<dbReference type="AlphaFoldDB" id="A0A8K0G4S6"/>
<dbReference type="PANTHER" id="PTHR47331">
    <property type="entry name" value="PHD-TYPE DOMAIN-CONTAINING PROTEIN"/>
    <property type="match status" value="1"/>
</dbReference>
<keyword evidence="2" id="KW-1185">Reference proteome</keyword>
<feature type="non-terminal residue" evidence="1">
    <location>
        <position position="1"/>
    </location>
</feature>
<name>A0A8K0G4S6_IGNLU</name>